<dbReference type="RefSeq" id="WP_310278669.1">
    <property type="nucleotide sequence ID" value="NZ_JAVDXW010000002.1"/>
</dbReference>
<dbReference type="AlphaFoldDB" id="A0AAE4CSA9"/>
<keyword evidence="2" id="KW-1185">Reference proteome</keyword>
<sequence length="211" mass="23762">MRAVQAALFTHAALLLTWHQSSELPTAHQLPGTLTSHRHRDWLEAVAEPVWAVANLLWDHLDLTAETLLALRRDQLVIDDVTHSHHGPITAPAVILNQLVLSLPDWSLPLLRTYRCPRDHARTTPASDALLCLDSQPISQQTLVATMTGRDPVALNTFHPRETTHHHPRIHPLNNRLAPFPNTWTSPRGLYLHHRPLNHEPLTPRNTPAPS</sequence>
<organism evidence="1 2">
    <name type="scientific">Haloactinomyces albus</name>
    <dbReference type="NCBI Taxonomy" id="1352928"/>
    <lineage>
        <taxon>Bacteria</taxon>
        <taxon>Bacillati</taxon>
        <taxon>Actinomycetota</taxon>
        <taxon>Actinomycetes</taxon>
        <taxon>Actinopolysporales</taxon>
        <taxon>Actinopolysporaceae</taxon>
        <taxon>Haloactinomyces</taxon>
    </lineage>
</organism>
<dbReference type="Proteomes" id="UP001180845">
    <property type="component" value="Unassembled WGS sequence"/>
</dbReference>
<evidence type="ECO:0000313" key="2">
    <source>
        <dbReference type="Proteomes" id="UP001180845"/>
    </source>
</evidence>
<gene>
    <name evidence="1" type="ORF">JOF55_004742</name>
</gene>
<evidence type="ECO:0000313" key="1">
    <source>
        <dbReference type="EMBL" id="MDR7304498.1"/>
    </source>
</evidence>
<protein>
    <submittedName>
        <fullName evidence="1">Uncharacterized protein</fullName>
    </submittedName>
</protein>
<proteinExistence type="predicted"/>
<dbReference type="EMBL" id="JAVDXW010000002">
    <property type="protein sequence ID" value="MDR7304498.1"/>
    <property type="molecule type" value="Genomic_DNA"/>
</dbReference>
<accession>A0AAE4CSA9</accession>
<reference evidence="1" key="1">
    <citation type="submission" date="2023-07" db="EMBL/GenBank/DDBJ databases">
        <title>Sequencing the genomes of 1000 actinobacteria strains.</title>
        <authorList>
            <person name="Klenk H.-P."/>
        </authorList>
    </citation>
    <scope>NUCLEOTIDE SEQUENCE</scope>
    <source>
        <strain evidence="1">DSM 45977</strain>
    </source>
</reference>
<name>A0AAE4CSA9_9ACTN</name>
<comment type="caution">
    <text evidence="1">The sequence shown here is derived from an EMBL/GenBank/DDBJ whole genome shotgun (WGS) entry which is preliminary data.</text>
</comment>